<dbReference type="InterPro" id="IPR026960">
    <property type="entry name" value="RVT-Znf"/>
</dbReference>
<dbReference type="AlphaFoldDB" id="A0A9R1W666"/>
<dbReference type="PANTHER" id="PTHR33116:SF79">
    <property type="entry name" value="REVERSE TRANSCRIPTASE DOMAIN, ZINC FINGER, CCHC-TYPE-RELATED"/>
    <property type="match status" value="1"/>
</dbReference>
<keyword evidence="3" id="KW-1185">Reference proteome</keyword>
<dbReference type="Pfam" id="PF13966">
    <property type="entry name" value="zf-RVT"/>
    <property type="match status" value="1"/>
</dbReference>
<comment type="caution">
    <text evidence="2">The sequence shown here is derived from an EMBL/GenBank/DDBJ whole genome shotgun (WGS) entry which is preliminary data.</text>
</comment>
<gene>
    <name evidence="2" type="ORF">LSAT_V11C300102260</name>
</gene>
<accession>A0A9R1W666</accession>
<evidence type="ECO:0000259" key="1">
    <source>
        <dbReference type="Pfam" id="PF13966"/>
    </source>
</evidence>
<dbReference type="OrthoDB" id="1103161at2759"/>
<evidence type="ECO:0000313" key="3">
    <source>
        <dbReference type="Proteomes" id="UP000235145"/>
    </source>
</evidence>
<dbReference type="PANTHER" id="PTHR33116">
    <property type="entry name" value="REVERSE TRANSCRIPTASE ZINC-BINDING DOMAIN-CONTAINING PROTEIN-RELATED-RELATED"/>
    <property type="match status" value="1"/>
</dbReference>
<name>A0A9R1W666_LACSA</name>
<dbReference type="Proteomes" id="UP000235145">
    <property type="component" value="Unassembled WGS sequence"/>
</dbReference>
<proteinExistence type="predicted"/>
<protein>
    <recommendedName>
        <fullName evidence="1">Reverse transcriptase zinc-binding domain-containing protein</fullName>
    </recommendedName>
</protein>
<sequence length="142" mass="16229">MALVKRGVQVHSTQCSACISGLESTDHLFLRCPFAVDLWNRLWNWCGITPMIFSSIKEMLNYIATTGQCPKRRTTLLSIICGALWGMWRARIDRIFNSKLNSPELVFEGVRALVHAWIKHRHRKGNFVWGNGLNLLSTLCNL</sequence>
<organism evidence="2 3">
    <name type="scientific">Lactuca sativa</name>
    <name type="common">Garden lettuce</name>
    <dbReference type="NCBI Taxonomy" id="4236"/>
    <lineage>
        <taxon>Eukaryota</taxon>
        <taxon>Viridiplantae</taxon>
        <taxon>Streptophyta</taxon>
        <taxon>Embryophyta</taxon>
        <taxon>Tracheophyta</taxon>
        <taxon>Spermatophyta</taxon>
        <taxon>Magnoliopsida</taxon>
        <taxon>eudicotyledons</taxon>
        <taxon>Gunneridae</taxon>
        <taxon>Pentapetalae</taxon>
        <taxon>asterids</taxon>
        <taxon>campanulids</taxon>
        <taxon>Asterales</taxon>
        <taxon>Asteraceae</taxon>
        <taxon>Cichorioideae</taxon>
        <taxon>Cichorieae</taxon>
        <taxon>Lactucinae</taxon>
        <taxon>Lactuca</taxon>
    </lineage>
</organism>
<feature type="domain" description="Reverse transcriptase zinc-binding" evidence="1">
    <location>
        <begin position="3"/>
        <end position="39"/>
    </location>
</feature>
<reference evidence="2 3" key="1">
    <citation type="journal article" date="2017" name="Nat. Commun.">
        <title>Genome assembly with in vitro proximity ligation data and whole-genome triplication in lettuce.</title>
        <authorList>
            <person name="Reyes-Chin-Wo S."/>
            <person name="Wang Z."/>
            <person name="Yang X."/>
            <person name="Kozik A."/>
            <person name="Arikit S."/>
            <person name="Song C."/>
            <person name="Xia L."/>
            <person name="Froenicke L."/>
            <person name="Lavelle D.O."/>
            <person name="Truco M.J."/>
            <person name="Xia R."/>
            <person name="Zhu S."/>
            <person name="Xu C."/>
            <person name="Xu H."/>
            <person name="Xu X."/>
            <person name="Cox K."/>
            <person name="Korf I."/>
            <person name="Meyers B.C."/>
            <person name="Michelmore R.W."/>
        </authorList>
    </citation>
    <scope>NUCLEOTIDE SEQUENCE [LARGE SCALE GENOMIC DNA]</scope>
    <source>
        <strain evidence="3">cv. Salinas</strain>
        <tissue evidence="2">Seedlings</tissue>
    </source>
</reference>
<dbReference type="EMBL" id="NBSK02000003">
    <property type="protein sequence ID" value="KAJ0219256.1"/>
    <property type="molecule type" value="Genomic_DNA"/>
</dbReference>
<evidence type="ECO:0000313" key="2">
    <source>
        <dbReference type="EMBL" id="KAJ0219256.1"/>
    </source>
</evidence>